<evidence type="ECO:0000313" key="3">
    <source>
        <dbReference type="Proteomes" id="UP000616724"/>
    </source>
</evidence>
<feature type="transmembrane region" description="Helical" evidence="1">
    <location>
        <begin position="46"/>
        <end position="64"/>
    </location>
</feature>
<dbReference type="Proteomes" id="UP000616724">
    <property type="component" value="Unassembled WGS sequence"/>
</dbReference>
<keyword evidence="3" id="KW-1185">Reference proteome</keyword>
<proteinExistence type="predicted"/>
<accession>A0A8J3RN44</accession>
<organism evidence="2 3">
    <name type="scientific">Planobispora longispora</name>
    <dbReference type="NCBI Taxonomy" id="28887"/>
    <lineage>
        <taxon>Bacteria</taxon>
        <taxon>Bacillati</taxon>
        <taxon>Actinomycetota</taxon>
        <taxon>Actinomycetes</taxon>
        <taxon>Streptosporangiales</taxon>
        <taxon>Streptosporangiaceae</taxon>
        <taxon>Planobispora</taxon>
    </lineage>
</organism>
<feature type="transmembrane region" description="Helical" evidence="1">
    <location>
        <begin position="84"/>
        <end position="115"/>
    </location>
</feature>
<gene>
    <name evidence="2" type="ORF">Plo01_30730</name>
</gene>
<evidence type="ECO:0000313" key="2">
    <source>
        <dbReference type="EMBL" id="GIH76644.1"/>
    </source>
</evidence>
<name>A0A8J3RN44_9ACTN</name>
<dbReference type="RefSeq" id="WP_203891222.1">
    <property type="nucleotide sequence ID" value="NZ_BOOH01000021.1"/>
</dbReference>
<comment type="caution">
    <text evidence="2">The sequence shown here is derived from an EMBL/GenBank/DDBJ whole genome shotgun (WGS) entry which is preliminary data.</text>
</comment>
<keyword evidence="1" id="KW-0812">Transmembrane</keyword>
<evidence type="ECO:0000256" key="1">
    <source>
        <dbReference type="SAM" id="Phobius"/>
    </source>
</evidence>
<feature type="transmembrane region" description="Helical" evidence="1">
    <location>
        <begin position="21"/>
        <end position="39"/>
    </location>
</feature>
<keyword evidence="1" id="KW-0472">Membrane</keyword>
<sequence length="134" mass="14144">MAHSDQPAVPAGKPFWNRPPIWLRALGVPIALAVTLRMFDGRGLSMAVVAGVVYGALAIGLLAWDRFVIWGREHPLLDVLASGPVMFITLALVTPLSPAVCAATAAGFTVLLAVLKHLQRRRPSQSGTGPAGPF</sequence>
<dbReference type="AlphaFoldDB" id="A0A8J3RN44"/>
<dbReference type="EMBL" id="BOOH01000021">
    <property type="protein sequence ID" value="GIH76644.1"/>
    <property type="molecule type" value="Genomic_DNA"/>
</dbReference>
<protein>
    <submittedName>
        <fullName evidence="2">Uncharacterized protein</fullName>
    </submittedName>
</protein>
<keyword evidence="1" id="KW-1133">Transmembrane helix</keyword>
<reference evidence="2 3" key="1">
    <citation type="submission" date="2021-01" db="EMBL/GenBank/DDBJ databases">
        <title>Whole genome shotgun sequence of Planobispora longispora NBRC 13918.</title>
        <authorList>
            <person name="Komaki H."/>
            <person name="Tamura T."/>
        </authorList>
    </citation>
    <scope>NUCLEOTIDE SEQUENCE [LARGE SCALE GENOMIC DNA]</scope>
    <source>
        <strain evidence="2 3">NBRC 13918</strain>
    </source>
</reference>